<organism evidence="1 2">
    <name type="scientific">Bradyrhizobium algeriense</name>
    <dbReference type="NCBI Taxonomy" id="634784"/>
    <lineage>
        <taxon>Bacteria</taxon>
        <taxon>Pseudomonadati</taxon>
        <taxon>Pseudomonadota</taxon>
        <taxon>Alphaproteobacteria</taxon>
        <taxon>Hyphomicrobiales</taxon>
        <taxon>Nitrobacteraceae</taxon>
        <taxon>Bradyrhizobium</taxon>
    </lineage>
</organism>
<sequence>MANIKIFKRLSKGRTQIRVAVTPKSPETRALLRKFQAGVKDFEKSWKATKAYQDANKAKKKKAAKKKGS</sequence>
<protein>
    <recommendedName>
        <fullName evidence="3">DUF3596 domain-containing protein</fullName>
    </recommendedName>
</protein>
<proteinExistence type="predicted"/>
<evidence type="ECO:0008006" key="3">
    <source>
        <dbReference type="Google" id="ProtNLM"/>
    </source>
</evidence>
<dbReference type="EMBL" id="JAZHRV010000001">
    <property type="protein sequence ID" value="MEH2553440.1"/>
    <property type="molecule type" value="Genomic_DNA"/>
</dbReference>
<evidence type="ECO:0000313" key="1">
    <source>
        <dbReference type="EMBL" id="MEH2553440.1"/>
    </source>
</evidence>
<keyword evidence="2" id="KW-1185">Reference proteome</keyword>
<name>A0ABU8B4I8_9BRAD</name>
<evidence type="ECO:0000313" key="2">
    <source>
        <dbReference type="Proteomes" id="UP001364224"/>
    </source>
</evidence>
<gene>
    <name evidence="1" type="ORF">V1286_000969</name>
</gene>
<comment type="caution">
    <text evidence="1">The sequence shown here is derived from an EMBL/GenBank/DDBJ whole genome shotgun (WGS) entry which is preliminary data.</text>
</comment>
<reference evidence="1 2" key="1">
    <citation type="submission" date="2024-02" db="EMBL/GenBank/DDBJ databases">
        <title>Adaptive strategies in a cosmopolitan and abundant soil bacterium.</title>
        <authorList>
            <person name="Carini P."/>
        </authorList>
    </citation>
    <scope>NUCLEOTIDE SEQUENCE [LARGE SCALE GENOMIC DNA]</scope>
    <source>
        <strain evidence="1 2">AZCC 1608</strain>
    </source>
</reference>
<dbReference type="RefSeq" id="WP_145963624.1">
    <property type="nucleotide sequence ID" value="NZ_JAZHRV010000001.1"/>
</dbReference>
<dbReference type="Proteomes" id="UP001364224">
    <property type="component" value="Unassembled WGS sequence"/>
</dbReference>
<accession>A0ABU8B4I8</accession>